<protein>
    <submittedName>
        <fullName evidence="1">Uncharacterized protein</fullName>
    </submittedName>
</protein>
<comment type="caution">
    <text evidence="1">The sequence shown here is derived from an EMBL/GenBank/DDBJ whole genome shotgun (WGS) entry which is preliminary data.</text>
</comment>
<dbReference type="AlphaFoldDB" id="A0A8J4RHL5"/>
<accession>A0A8J4RHL5</accession>
<gene>
    <name evidence="1" type="ORF">CMV_010922</name>
</gene>
<evidence type="ECO:0000313" key="2">
    <source>
        <dbReference type="Proteomes" id="UP000737018"/>
    </source>
</evidence>
<evidence type="ECO:0000313" key="1">
    <source>
        <dbReference type="EMBL" id="KAF3964834.1"/>
    </source>
</evidence>
<proteinExistence type="predicted"/>
<sequence length="112" mass="13493">MWAQKAKSNRTVYGDRNTRFYQTVVKQRRTRNRIIHLKSINGDVLDKLEEIKQHLVDHFQEQYYDPEVRDVQSILQELETIPIPKLDQNQQQLFDRPVIDEEIVWAVHQLIP</sequence>
<organism evidence="1 2">
    <name type="scientific">Castanea mollissima</name>
    <name type="common">Chinese chestnut</name>
    <dbReference type="NCBI Taxonomy" id="60419"/>
    <lineage>
        <taxon>Eukaryota</taxon>
        <taxon>Viridiplantae</taxon>
        <taxon>Streptophyta</taxon>
        <taxon>Embryophyta</taxon>
        <taxon>Tracheophyta</taxon>
        <taxon>Spermatophyta</taxon>
        <taxon>Magnoliopsida</taxon>
        <taxon>eudicotyledons</taxon>
        <taxon>Gunneridae</taxon>
        <taxon>Pentapetalae</taxon>
        <taxon>rosids</taxon>
        <taxon>fabids</taxon>
        <taxon>Fagales</taxon>
        <taxon>Fagaceae</taxon>
        <taxon>Castanea</taxon>
    </lineage>
</organism>
<keyword evidence="2" id="KW-1185">Reference proteome</keyword>
<dbReference type="EMBL" id="JRKL02001305">
    <property type="protein sequence ID" value="KAF3964834.1"/>
    <property type="molecule type" value="Genomic_DNA"/>
</dbReference>
<name>A0A8J4RHL5_9ROSI</name>
<reference evidence="1" key="1">
    <citation type="submission" date="2020-03" db="EMBL/GenBank/DDBJ databases">
        <title>Castanea mollissima Vanexum genome sequencing.</title>
        <authorList>
            <person name="Staton M."/>
        </authorList>
    </citation>
    <scope>NUCLEOTIDE SEQUENCE</scope>
    <source>
        <tissue evidence="1">Leaf</tissue>
    </source>
</reference>
<dbReference type="Proteomes" id="UP000737018">
    <property type="component" value="Unassembled WGS sequence"/>
</dbReference>
<dbReference type="OrthoDB" id="1922870at2759"/>